<dbReference type="AlphaFoldDB" id="A0A517T206"/>
<evidence type="ECO:0000313" key="2">
    <source>
        <dbReference type="Proteomes" id="UP000315003"/>
    </source>
</evidence>
<reference evidence="1 2" key="1">
    <citation type="submission" date="2019-02" db="EMBL/GenBank/DDBJ databases">
        <title>Deep-cultivation of Planctomycetes and their phenomic and genomic characterization uncovers novel biology.</title>
        <authorList>
            <person name="Wiegand S."/>
            <person name="Jogler M."/>
            <person name="Boedeker C."/>
            <person name="Pinto D."/>
            <person name="Vollmers J."/>
            <person name="Rivas-Marin E."/>
            <person name="Kohn T."/>
            <person name="Peeters S.H."/>
            <person name="Heuer A."/>
            <person name="Rast P."/>
            <person name="Oberbeckmann S."/>
            <person name="Bunk B."/>
            <person name="Jeske O."/>
            <person name="Meyerdierks A."/>
            <person name="Storesund J.E."/>
            <person name="Kallscheuer N."/>
            <person name="Luecker S."/>
            <person name="Lage O.M."/>
            <person name="Pohl T."/>
            <person name="Merkel B.J."/>
            <person name="Hornburger P."/>
            <person name="Mueller R.-W."/>
            <person name="Bruemmer F."/>
            <person name="Labrenz M."/>
            <person name="Spormann A.M."/>
            <person name="Op den Camp H."/>
            <person name="Overmann J."/>
            <person name="Amann R."/>
            <person name="Jetten M.S.M."/>
            <person name="Mascher T."/>
            <person name="Medema M.H."/>
            <person name="Devos D.P."/>
            <person name="Kaster A.-K."/>
            <person name="Ovreas L."/>
            <person name="Rohde M."/>
            <person name="Galperin M.Y."/>
            <person name="Jogler C."/>
        </authorList>
    </citation>
    <scope>NUCLEOTIDE SEQUENCE [LARGE SCALE GENOMIC DNA]</scope>
    <source>
        <strain evidence="1 2">SV_7m_r</strain>
    </source>
</reference>
<proteinExistence type="predicted"/>
<keyword evidence="1" id="KW-0436">Ligase</keyword>
<dbReference type="Proteomes" id="UP000315003">
    <property type="component" value="Chromosome"/>
</dbReference>
<dbReference type="GO" id="GO:0016874">
    <property type="term" value="F:ligase activity"/>
    <property type="evidence" value="ECO:0007669"/>
    <property type="project" value="UniProtKB-KW"/>
</dbReference>
<dbReference type="Pfam" id="PF12224">
    <property type="entry name" value="Amidoligase_2"/>
    <property type="match status" value="1"/>
</dbReference>
<name>A0A517T206_9BACT</name>
<dbReference type="RefSeq" id="WP_419187818.1">
    <property type="nucleotide sequence ID" value="NZ_CP036272.1"/>
</dbReference>
<organism evidence="1 2">
    <name type="scientific">Stieleria bergensis</name>
    <dbReference type="NCBI Taxonomy" id="2528025"/>
    <lineage>
        <taxon>Bacteria</taxon>
        <taxon>Pseudomonadati</taxon>
        <taxon>Planctomycetota</taxon>
        <taxon>Planctomycetia</taxon>
        <taxon>Pirellulales</taxon>
        <taxon>Pirellulaceae</taxon>
        <taxon>Stieleria</taxon>
    </lineage>
</organism>
<accession>A0A517T206</accession>
<keyword evidence="2" id="KW-1185">Reference proteome</keyword>
<sequence length="104" mass="11316">MHANDIAFGIEIETHMPGNDRTPIGGYHNGLPVAWLPAGCKAERDGSIRTPAGRKPCEFVSPVLRGREGLQSVETAVDAIKDRGARVNESCGLHYAVMTIMWSR</sequence>
<gene>
    <name evidence="1" type="ORF">SV7mr_49510</name>
</gene>
<protein>
    <submittedName>
        <fullName evidence="1">Amidoligase enzyme</fullName>
    </submittedName>
</protein>
<evidence type="ECO:0000313" key="1">
    <source>
        <dbReference type="EMBL" id="QDT62403.1"/>
    </source>
</evidence>
<dbReference type="EMBL" id="CP036272">
    <property type="protein sequence ID" value="QDT62403.1"/>
    <property type="molecule type" value="Genomic_DNA"/>
</dbReference>
<dbReference type="InterPro" id="IPR022025">
    <property type="entry name" value="Amidoligase_2"/>
</dbReference>